<evidence type="ECO:0000256" key="1">
    <source>
        <dbReference type="ARBA" id="ARBA00004651"/>
    </source>
</evidence>
<comment type="caution">
    <text evidence="12">The sequence shown here is derived from an EMBL/GenBank/DDBJ whole genome shotgun (WGS) entry which is preliminary data.</text>
</comment>
<dbReference type="PANTHER" id="PTHR10519">
    <property type="entry name" value="GABA-B RECEPTOR"/>
    <property type="match status" value="1"/>
</dbReference>
<dbReference type="InterPro" id="IPR002455">
    <property type="entry name" value="GPCR3_GABA-B"/>
</dbReference>
<evidence type="ECO:0000256" key="6">
    <source>
        <dbReference type="ARBA" id="ARBA00023136"/>
    </source>
</evidence>
<evidence type="ECO:0000256" key="10">
    <source>
        <dbReference type="SAM" id="Phobius"/>
    </source>
</evidence>
<evidence type="ECO:0000256" key="4">
    <source>
        <dbReference type="ARBA" id="ARBA00022989"/>
    </source>
</evidence>
<feature type="transmembrane region" description="Helical" evidence="10">
    <location>
        <begin position="166"/>
        <end position="184"/>
    </location>
</feature>
<accession>A0ABQ9HXQ4</accession>
<dbReference type="PRINTS" id="PR01176">
    <property type="entry name" value="GABABRECEPTR"/>
</dbReference>
<evidence type="ECO:0000256" key="2">
    <source>
        <dbReference type="ARBA" id="ARBA00022475"/>
    </source>
</evidence>
<evidence type="ECO:0000256" key="3">
    <source>
        <dbReference type="ARBA" id="ARBA00022692"/>
    </source>
</evidence>
<evidence type="ECO:0000256" key="5">
    <source>
        <dbReference type="ARBA" id="ARBA00023040"/>
    </source>
</evidence>
<organism evidence="12 13">
    <name type="scientific">Dryococelus australis</name>
    <dbReference type="NCBI Taxonomy" id="614101"/>
    <lineage>
        <taxon>Eukaryota</taxon>
        <taxon>Metazoa</taxon>
        <taxon>Ecdysozoa</taxon>
        <taxon>Arthropoda</taxon>
        <taxon>Hexapoda</taxon>
        <taxon>Insecta</taxon>
        <taxon>Pterygota</taxon>
        <taxon>Neoptera</taxon>
        <taxon>Polyneoptera</taxon>
        <taxon>Phasmatodea</taxon>
        <taxon>Verophasmatodea</taxon>
        <taxon>Anareolatae</taxon>
        <taxon>Phasmatidae</taxon>
        <taxon>Eurycanthinae</taxon>
        <taxon>Dryococelus</taxon>
    </lineage>
</organism>
<reference evidence="12 13" key="1">
    <citation type="submission" date="2023-02" db="EMBL/GenBank/DDBJ databases">
        <title>LHISI_Scaffold_Assembly.</title>
        <authorList>
            <person name="Stuart O.P."/>
            <person name="Cleave R."/>
            <person name="Magrath M.J.L."/>
            <person name="Mikheyev A.S."/>
        </authorList>
    </citation>
    <scope>NUCLEOTIDE SEQUENCE [LARGE SCALE GENOMIC DNA]</scope>
    <source>
        <strain evidence="12">Daus_M_001</strain>
        <tissue evidence="12">Leg muscle</tissue>
    </source>
</reference>
<sequence length="258" mass="28643">MSERLASSPPTKANRYQSPAGSLLDFRLSESCRTMPLVCGFSRGSPVYPTPSFRCCFILTLFTLIGSQDLAVKSRPSRFTRSRCFTITAHPVVDDVVRVFQPHPSSEDVMIVPVNEYCQSGRMTIFISCIYAYKGLLMVFGAFLAWETRHVSIPALNDSKYVGMSVYNVVIMCVMGAAISFVLSDKQDASFIIISVFIIFCTTGTLCLVFVPKVSQLPLSPPWQARSLLFLPQRIMPSPECLPGIYTAHSLIPFKPVN</sequence>
<keyword evidence="7" id="KW-0675">Receptor</keyword>
<keyword evidence="3 10" id="KW-0812">Transmembrane</keyword>
<keyword evidence="9" id="KW-0807">Transducer</keyword>
<feature type="domain" description="G-protein coupled receptors family 3 profile" evidence="11">
    <location>
        <begin position="118"/>
        <end position="227"/>
    </location>
</feature>
<gene>
    <name evidence="12" type="ORF">PR048_008536</name>
</gene>
<keyword evidence="8" id="KW-0325">Glycoprotein</keyword>
<evidence type="ECO:0000313" key="12">
    <source>
        <dbReference type="EMBL" id="KAJ8889042.1"/>
    </source>
</evidence>
<proteinExistence type="predicted"/>
<evidence type="ECO:0000259" key="11">
    <source>
        <dbReference type="PROSITE" id="PS50259"/>
    </source>
</evidence>
<evidence type="ECO:0000256" key="9">
    <source>
        <dbReference type="ARBA" id="ARBA00023224"/>
    </source>
</evidence>
<evidence type="ECO:0000256" key="8">
    <source>
        <dbReference type="ARBA" id="ARBA00023180"/>
    </source>
</evidence>
<dbReference type="PROSITE" id="PS00981">
    <property type="entry name" value="G_PROTEIN_RECEP_F3_3"/>
    <property type="match status" value="1"/>
</dbReference>
<dbReference type="Proteomes" id="UP001159363">
    <property type="component" value="Chromosome 3"/>
</dbReference>
<keyword evidence="2" id="KW-1003">Cell membrane</keyword>
<dbReference type="Pfam" id="PF00003">
    <property type="entry name" value="7tm_3"/>
    <property type="match status" value="1"/>
</dbReference>
<dbReference type="EMBL" id="JARBHB010000003">
    <property type="protein sequence ID" value="KAJ8889042.1"/>
    <property type="molecule type" value="Genomic_DNA"/>
</dbReference>
<dbReference type="InterPro" id="IPR017979">
    <property type="entry name" value="GPCR_3_CS"/>
</dbReference>
<feature type="transmembrane region" description="Helical" evidence="10">
    <location>
        <begin position="191"/>
        <end position="211"/>
    </location>
</feature>
<keyword evidence="5" id="KW-0297">G-protein coupled receptor</keyword>
<dbReference type="PRINTS" id="PR01177">
    <property type="entry name" value="GABAB1RECPTR"/>
</dbReference>
<keyword evidence="13" id="KW-1185">Reference proteome</keyword>
<dbReference type="PROSITE" id="PS50259">
    <property type="entry name" value="G_PROTEIN_RECEP_F3_4"/>
    <property type="match status" value="1"/>
</dbReference>
<name>A0ABQ9HXQ4_9NEOP</name>
<evidence type="ECO:0000256" key="7">
    <source>
        <dbReference type="ARBA" id="ARBA00023170"/>
    </source>
</evidence>
<keyword evidence="4 10" id="KW-1133">Transmembrane helix</keyword>
<comment type="subcellular location">
    <subcellularLocation>
        <location evidence="1">Cell membrane</location>
        <topology evidence="1">Multi-pass membrane protein</topology>
    </subcellularLocation>
</comment>
<keyword evidence="6 10" id="KW-0472">Membrane</keyword>
<feature type="transmembrane region" description="Helical" evidence="10">
    <location>
        <begin position="125"/>
        <end position="146"/>
    </location>
</feature>
<evidence type="ECO:0000313" key="13">
    <source>
        <dbReference type="Proteomes" id="UP001159363"/>
    </source>
</evidence>
<protein>
    <recommendedName>
        <fullName evidence="11">G-protein coupled receptors family 3 profile domain-containing protein</fullName>
    </recommendedName>
</protein>
<dbReference type="PANTHER" id="PTHR10519:SF74">
    <property type="entry name" value="GAMMA-AMINOBUTYRIC ACID TYPE B RECEPTOR SUBUNIT 2"/>
    <property type="match status" value="1"/>
</dbReference>
<dbReference type="InterPro" id="IPR017978">
    <property type="entry name" value="GPCR_3_C"/>
</dbReference>